<organism evidence="1 2">
    <name type="scientific">Faecalibacterium prausnitzii</name>
    <dbReference type="NCBI Taxonomy" id="853"/>
    <lineage>
        <taxon>Bacteria</taxon>
        <taxon>Bacillati</taxon>
        <taxon>Bacillota</taxon>
        <taxon>Clostridia</taxon>
        <taxon>Eubacteriales</taxon>
        <taxon>Oscillospiraceae</taxon>
        <taxon>Faecalibacterium</taxon>
    </lineage>
</organism>
<proteinExistence type="predicted"/>
<gene>
    <name evidence="1" type="ORF">DW905_04825</name>
</gene>
<reference evidence="1 2" key="1">
    <citation type="submission" date="2018-08" db="EMBL/GenBank/DDBJ databases">
        <title>A genome reference for cultivated species of the human gut microbiota.</title>
        <authorList>
            <person name="Zou Y."/>
            <person name="Xue W."/>
            <person name="Luo G."/>
        </authorList>
    </citation>
    <scope>NUCLEOTIDE SEQUENCE [LARGE SCALE GENOMIC DNA]</scope>
    <source>
        <strain evidence="1 2">AM42-11AC</strain>
    </source>
</reference>
<dbReference type="EMBL" id="QVEZ01000002">
    <property type="protein sequence ID" value="RGC06597.1"/>
    <property type="molecule type" value="Genomic_DNA"/>
</dbReference>
<sequence>MGQVNFEDVFADLIHSFESAADKVKKITDALEDEVYMRIANDRKAANGFRPSYPKCKIPKTDMANKVMQGRIHKHC</sequence>
<name>A0A3E2V7R6_9FIRM</name>
<accession>A0A3E2V7R6</accession>
<comment type="caution">
    <text evidence="1">The sequence shown here is derived from an EMBL/GenBank/DDBJ whole genome shotgun (WGS) entry which is preliminary data.</text>
</comment>
<dbReference type="Proteomes" id="UP000261079">
    <property type="component" value="Unassembled WGS sequence"/>
</dbReference>
<dbReference type="RefSeq" id="WP_117535342.1">
    <property type="nucleotide sequence ID" value="NZ_QVEZ01000002.1"/>
</dbReference>
<protein>
    <submittedName>
        <fullName evidence="1">Uncharacterized protein</fullName>
    </submittedName>
</protein>
<evidence type="ECO:0000313" key="2">
    <source>
        <dbReference type="Proteomes" id="UP000261079"/>
    </source>
</evidence>
<dbReference type="AlphaFoldDB" id="A0A3E2V7R6"/>
<evidence type="ECO:0000313" key="1">
    <source>
        <dbReference type="EMBL" id="RGC06597.1"/>
    </source>
</evidence>